<name>A0A833SQB0_PHYIN</name>
<dbReference type="InterPro" id="IPR009027">
    <property type="entry name" value="Ribosomal_bL9/RNase_H1_N"/>
</dbReference>
<accession>A0A833SQB0</accession>
<dbReference type="SUPFAM" id="SSF55658">
    <property type="entry name" value="L9 N-domain-like"/>
    <property type="match status" value="2"/>
</dbReference>
<comment type="caution">
    <text evidence="4">The sequence shown here is derived from an EMBL/GenBank/DDBJ whole genome shotgun (WGS) entry which is preliminary data.</text>
</comment>
<gene>
    <name evidence="4" type="ORF">GN244_ATG17883</name>
    <name evidence="3" type="ORF">GN244_ATG20071</name>
    <name evidence="5" type="ORF">GN958_ATG19534</name>
</gene>
<dbReference type="Proteomes" id="UP000602510">
    <property type="component" value="Unassembled WGS sequence"/>
</dbReference>
<evidence type="ECO:0000313" key="4">
    <source>
        <dbReference type="EMBL" id="KAF4030389.1"/>
    </source>
</evidence>
<dbReference type="EMBL" id="JAACNO010002742">
    <property type="protein sequence ID" value="KAF4131279.1"/>
    <property type="molecule type" value="Genomic_DNA"/>
</dbReference>
<dbReference type="Pfam" id="PF01693">
    <property type="entry name" value="Cauli_VI"/>
    <property type="match status" value="2"/>
</dbReference>
<dbReference type="InterPro" id="IPR037056">
    <property type="entry name" value="RNase_H1_N_sf"/>
</dbReference>
<dbReference type="EMBL" id="WSZM01000692">
    <property type="protein sequence ID" value="KAF4030389.1"/>
    <property type="molecule type" value="Genomic_DNA"/>
</dbReference>
<dbReference type="AlphaFoldDB" id="A0A833SQB0"/>
<sequence length="329" mass="36605">MSDLVSFYAVTGGRCSRIFTSWERVLDATVGYPGAKVSKFSTLAEAEKFMRGQDAAASSCLSGTGWTGPAYAVAVGRRMGVFRTAQKALQQTRKYSGNSLKKFCSYKEAVEFLDHHHWRKMPCNDEDESEVDIMDELVAEETLDSIVDDAFGANDVTPAERQIENVQEATNLGLTSKRGRDDILDENNEAVRPTQRRKTDRSIQSNCKEKVLVCCFGRHTSDPQGNATVVSTCRFLTHPAWNVKKIVGPNVTTAQAELMAVLDVLKRVGQEDPDCLVSVIVFIRDLQVYDLLRECKSGDGNGALLKHITKEKGSRNIQVFHMGDAFHWE</sequence>
<feature type="domain" description="Ribonuclease H1 N-terminal" evidence="2">
    <location>
        <begin position="7"/>
        <end position="49"/>
    </location>
</feature>
<reference evidence="4" key="1">
    <citation type="submission" date="2020-04" db="EMBL/GenBank/DDBJ databases">
        <title>Hybrid Assembly of Korean Phytophthora infestans isolates.</title>
        <authorList>
            <person name="Prokchorchik M."/>
            <person name="Lee Y."/>
            <person name="Seo J."/>
            <person name="Cho J.-H."/>
            <person name="Park Y.-E."/>
            <person name="Jang D.-C."/>
            <person name="Im J.-S."/>
            <person name="Choi J.-G."/>
            <person name="Park H.-J."/>
            <person name="Lee G.-B."/>
            <person name="Lee Y.-G."/>
            <person name="Hong S.-Y."/>
            <person name="Cho K."/>
            <person name="Sohn K.H."/>
        </authorList>
    </citation>
    <scope>NUCLEOTIDE SEQUENCE</scope>
    <source>
        <strain evidence="4">KR_1_A1</strain>
        <strain evidence="5">KR_2_A2</strain>
    </source>
</reference>
<keyword evidence="6" id="KW-1185">Reference proteome</keyword>
<dbReference type="InterPro" id="IPR011320">
    <property type="entry name" value="RNase_H1_N"/>
</dbReference>
<evidence type="ECO:0000256" key="1">
    <source>
        <dbReference type="SAM" id="MobiDB-lite"/>
    </source>
</evidence>
<feature type="domain" description="Ribonuclease H1 N-terminal" evidence="2">
    <location>
        <begin position="70"/>
        <end position="112"/>
    </location>
</feature>
<dbReference type="EMBL" id="WSZM01001106">
    <property type="protein sequence ID" value="KAF4028256.1"/>
    <property type="molecule type" value="Genomic_DNA"/>
</dbReference>
<protein>
    <submittedName>
        <fullName evidence="4">Caulimovirus viroplasmin</fullName>
    </submittedName>
</protein>
<evidence type="ECO:0000313" key="6">
    <source>
        <dbReference type="Proteomes" id="UP000602510"/>
    </source>
</evidence>
<dbReference type="Proteomes" id="UP000704712">
    <property type="component" value="Unassembled WGS sequence"/>
</dbReference>
<evidence type="ECO:0000313" key="5">
    <source>
        <dbReference type="EMBL" id="KAF4131279.1"/>
    </source>
</evidence>
<dbReference type="Gene3D" id="3.40.970.10">
    <property type="entry name" value="Ribonuclease H1, N-terminal domain"/>
    <property type="match status" value="2"/>
</dbReference>
<organism evidence="4 6">
    <name type="scientific">Phytophthora infestans</name>
    <name type="common">Potato late blight agent</name>
    <name type="synonym">Botrytis infestans</name>
    <dbReference type="NCBI Taxonomy" id="4787"/>
    <lineage>
        <taxon>Eukaryota</taxon>
        <taxon>Sar</taxon>
        <taxon>Stramenopiles</taxon>
        <taxon>Oomycota</taxon>
        <taxon>Peronosporomycetes</taxon>
        <taxon>Peronosporales</taxon>
        <taxon>Peronosporaceae</taxon>
        <taxon>Phytophthora</taxon>
    </lineage>
</organism>
<proteinExistence type="predicted"/>
<feature type="region of interest" description="Disordered" evidence="1">
    <location>
        <begin position="177"/>
        <end position="200"/>
    </location>
</feature>
<evidence type="ECO:0000259" key="2">
    <source>
        <dbReference type="Pfam" id="PF01693"/>
    </source>
</evidence>
<evidence type="ECO:0000313" key="3">
    <source>
        <dbReference type="EMBL" id="KAF4028256.1"/>
    </source>
</evidence>